<evidence type="ECO:0000256" key="1">
    <source>
        <dbReference type="ARBA" id="ARBA00013275"/>
    </source>
</evidence>
<dbReference type="GO" id="GO:0003987">
    <property type="term" value="F:acetate-CoA ligase activity"/>
    <property type="evidence" value="ECO:0007669"/>
    <property type="project" value="UniProtKB-EC"/>
</dbReference>
<dbReference type="GO" id="GO:0005739">
    <property type="term" value="C:mitochondrion"/>
    <property type="evidence" value="ECO:0007669"/>
    <property type="project" value="TreeGrafter"/>
</dbReference>
<comment type="caution">
    <text evidence="3">The sequence shown here is derived from an EMBL/GenBank/DDBJ whole genome shotgun (WGS) entry which is preliminary data.</text>
</comment>
<dbReference type="Gene3D" id="3.40.50.12780">
    <property type="entry name" value="N-terminal domain of ligase-like"/>
    <property type="match status" value="1"/>
</dbReference>
<dbReference type="Proteomes" id="UP000324222">
    <property type="component" value="Unassembled WGS sequence"/>
</dbReference>
<dbReference type="OrthoDB" id="1706066at2759"/>
<dbReference type="GO" id="GO:0006085">
    <property type="term" value="P:acetyl-CoA biosynthetic process"/>
    <property type="evidence" value="ECO:0007669"/>
    <property type="project" value="TreeGrafter"/>
</dbReference>
<dbReference type="EC" id="6.2.1.1" evidence="1"/>
<evidence type="ECO:0000259" key="2">
    <source>
        <dbReference type="Pfam" id="PF00501"/>
    </source>
</evidence>
<dbReference type="Pfam" id="PF00501">
    <property type="entry name" value="AMP-binding"/>
    <property type="match status" value="1"/>
</dbReference>
<name>A0A5B7DXI4_PORTR</name>
<accession>A0A5B7DXI4</accession>
<feature type="domain" description="AMP-dependent synthetase/ligase" evidence="2">
    <location>
        <begin position="10"/>
        <end position="193"/>
    </location>
</feature>
<sequence>MRNKYSSRSHEHVFDYRDGDVFGCVADVGWITGHSYVVYGPLANGATTVLFESTPTYPNPGRYWETVARLGITHFYCAPTALRLLLRYEDDWVKRYDRSTLRVLGSVGEPLNHEAWHWFNDLVGEKRCTLVDTWWQTETGGIMISPRPSAPSAPVLPALPMRPMFGVKPVLCDPNGGVVEGMGVDGALCVGSVWPGIARTIYGDHKRYIDTYFSPYKGHYFSGDGAHR</sequence>
<dbReference type="EMBL" id="VSRR010001596">
    <property type="protein sequence ID" value="MPC26412.1"/>
    <property type="molecule type" value="Genomic_DNA"/>
</dbReference>
<evidence type="ECO:0000313" key="3">
    <source>
        <dbReference type="EMBL" id="MPC26412.1"/>
    </source>
</evidence>
<dbReference type="PANTHER" id="PTHR24095">
    <property type="entry name" value="ACETYL-COENZYME A SYNTHETASE"/>
    <property type="match status" value="1"/>
</dbReference>
<protein>
    <recommendedName>
        <fullName evidence="1">acetate--CoA ligase</fullName>
        <ecNumber evidence="1">6.2.1.1</ecNumber>
    </recommendedName>
</protein>
<keyword evidence="4" id="KW-1185">Reference proteome</keyword>
<organism evidence="3 4">
    <name type="scientific">Portunus trituberculatus</name>
    <name type="common">Swimming crab</name>
    <name type="synonym">Neptunus trituberculatus</name>
    <dbReference type="NCBI Taxonomy" id="210409"/>
    <lineage>
        <taxon>Eukaryota</taxon>
        <taxon>Metazoa</taxon>
        <taxon>Ecdysozoa</taxon>
        <taxon>Arthropoda</taxon>
        <taxon>Crustacea</taxon>
        <taxon>Multicrustacea</taxon>
        <taxon>Malacostraca</taxon>
        <taxon>Eumalacostraca</taxon>
        <taxon>Eucarida</taxon>
        <taxon>Decapoda</taxon>
        <taxon>Pleocyemata</taxon>
        <taxon>Brachyura</taxon>
        <taxon>Eubrachyura</taxon>
        <taxon>Portunoidea</taxon>
        <taxon>Portunidae</taxon>
        <taxon>Portuninae</taxon>
        <taxon>Portunus</taxon>
    </lineage>
</organism>
<dbReference type="InterPro" id="IPR042099">
    <property type="entry name" value="ANL_N_sf"/>
</dbReference>
<gene>
    <name evidence="3" type="primary">Acss1</name>
    <name evidence="3" type="ORF">E2C01_019551</name>
</gene>
<proteinExistence type="predicted"/>
<dbReference type="PANTHER" id="PTHR24095:SF14">
    <property type="entry name" value="ACETYL-COENZYME A SYNTHETASE 1"/>
    <property type="match status" value="1"/>
</dbReference>
<dbReference type="AlphaFoldDB" id="A0A5B7DXI4"/>
<dbReference type="SUPFAM" id="SSF56801">
    <property type="entry name" value="Acetyl-CoA synthetase-like"/>
    <property type="match status" value="1"/>
</dbReference>
<dbReference type="InterPro" id="IPR000873">
    <property type="entry name" value="AMP-dep_synth/lig_dom"/>
</dbReference>
<evidence type="ECO:0000313" key="4">
    <source>
        <dbReference type="Proteomes" id="UP000324222"/>
    </source>
</evidence>
<reference evidence="3 4" key="1">
    <citation type="submission" date="2019-05" db="EMBL/GenBank/DDBJ databases">
        <title>Another draft genome of Portunus trituberculatus and its Hox gene families provides insights of decapod evolution.</title>
        <authorList>
            <person name="Jeong J.-H."/>
            <person name="Song I."/>
            <person name="Kim S."/>
            <person name="Choi T."/>
            <person name="Kim D."/>
            <person name="Ryu S."/>
            <person name="Kim W."/>
        </authorList>
    </citation>
    <scope>NUCLEOTIDE SEQUENCE [LARGE SCALE GENOMIC DNA]</scope>
    <source>
        <tissue evidence="3">Muscle</tissue>
    </source>
</reference>